<keyword evidence="3" id="KW-1185">Reference proteome</keyword>
<feature type="signal peptide" evidence="1">
    <location>
        <begin position="1"/>
        <end position="22"/>
    </location>
</feature>
<sequence>MCPRSPAAFAKLFGSPAVLCMAANTGYFVAGTSPNYGVSSPFRLDRNGRESTTIYYDSSDRIFYFISMPVHTLSAHGVRPRFASSPTRMLFSGLRRRQGASQMSSSGQLRGRVELQGAIAGECSFRMHSARSYDRLLDKLPTIPLSSSTHSSLSLNAAWDVRASILSTKLAAGRTHSNSTTIPSKSSPLVCCAVRPPCQSAGLGCSHPAICFSTFGHRHTPTCSPASCWKTPSWVQLLS</sequence>
<protein>
    <submittedName>
        <fullName evidence="2">Uncharacterized protein</fullName>
    </submittedName>
</protein>
<dbReference type="AlphaFoldDB" id="A0A371DXT7"/>
<gene>
    <name evidence="2" type="ORF">OH76DRAFT_33610</name>
</gene>
<keyword evidence="1" id="KW-0732">Signal</keyword>
<name>A0A371DXT7_9APHY</name>
<feature type="chain" id="PRO_5016720321" evidence="1">
    <location>
        <begin position="23"/>
        <end position="239"/>
    </location>
</feature>
<dbReference type="EMBL" id="KZ857379">
    <property type="protein sequence ID" value="RDX57363.1"/>
    <property type="molecule type" value="Genomic_DNA"/>
</dbReference>
<evidence type="ECO:0000256" key="1">
    <source>
        <dbReference type="SAM" id="SignalP"/>
    </source>
</evidence>
<proteinExistence type="predicted"/>
<accession>A0A371DXT7</accession>
<organism evidence="2 3">
    <name type="scientific">Lentinus brumalis</name>
    <dbReference type="NCBI Taxonomy" id="2498619"/>
    <lineage>
        <taxon>Eukaryota</taxon>
        <taxon>Fungi</taxon>
        <taxon>Dikarya</taxon>
        <taxon>Basidiomycota</taxon>
        <taxon>Agaricomycotina</taxon>
        <taxon>Agaricomycetes</taxon>
        <taxon>Polyporales</taxon>
        <taxon>Polyporaceae</taxon>
        <taxon>Lentinus</taxon>
    </lineage>
</organism>
<dbReference type="Proteomes" id="UP000256964">
    <property type="component" value="Unassembled WGS sequence"/>
</dbReference>
<evidence type="ECO:0000313" key="2">
    <source>
        <dbReference type="EMBL" id="RDX57363.1"/>
    </source>
</evidence>
<reference evidence="2 3" key="1">
    <citation type="journal article" date="2018" name="Biotechnol. Biofuels">
        <title>Integrative visual omics of the white-rot fungus Polyporus brumalis exposes the biotechnological potential of its oxidative enzymes for delignifying raw plant biomass.</title>
        <authorList>
            <person name="Miyauchi S."/>
            <person name="Rancon A."/>
            <person name="Drula E."/>
            <person name="Hage H."/>
            <person name="Chaduli D."/>
            <person name="Favel A."/>
            <person name="Grisel S."/>
            <person name="Henrissat B."/>
            <person name="Herpoel-Gimbert I."/>
            <person name="Ruiz-Duenas F.J."/>
            <person name="Chevret D."/>
            <person name="Hainaut M."/>
            <person name="Lin J."/>
            <person name="Wang M."/>
            <person name="Pangilinan J."/>
            <person name="Lipzen A."/>
            <person name="Lesage-Meessen L."/>
            <person name="Navarro D."/>
            <person name="Riley R."/>
            <person name="Grigoriev I.V."/>
            <person name="Zhou S."/>
            <person name="Raouche S."/>
            <person name="Rosso M.N."/>
        </authorList>
    </citation>
    <scope>NUCLEOTIDE SEQUENCE [LARGE SCALE GENOMIC DNA]</scope>
    <source>
        <strain evidence="2 3">BRFM 1820</strain>
    </source>
</reference>
<evidence type="ECO:0000313" key="3">
    <source>
        <dbReference type="Proteomes" id="UP000256964"/>
    </source>
</evidence>